<accession>A0ABR5A476</accession>
<dbReference type="InterPro" id="IPR036614">
    <property type="entry name" value="RusA-like_sf"/>
</dbReference>
<keyword evidence="2" id="KW-1185">Reference proteome</keyword>
<dbReference type="RefSeq" id="WP_041062539.1">
    <property type="nucleotide sequence ID" value="NZ_JXAL01000016.1"/>
</dbReference>
<dbReference type="InterPro" id="IPR008822">
    <property type="entry name" value="Endonuclease_RusA-like"/>
</dbReference>
<dbReference type="SUPFAM" id="SSF103084">
    <property type="entry name" value="Holliday junction resolvase RusA"/>
    <property type="match status" value="1"/>
</dbReference>
<dbReference type="Proteomes" id="UP000054526">
    <property type="component" value="Unassembled WGS sequence"/>
</dbReference>
<dbReference type="EMBL" id="JXAL01000016">
    <property type="protein sequence ID" value="KIL35851.1"/>
    <property type="molecule type" value="Genomic_DNA"/>
</dbReference>
<reference evidence="1 2" key="1">
    <citation type="submission" date="2014-12" db="EMBL/GenBank/DDBJ databases">
        <title>Draft genome sequence of Cohnella kolymensis strain B-2846.</title>
        <authorList>
            <person name="Karlyshev A.V."/>
            <person name="Kudryashova E.B."/>
        </authorList>
    </citation>
    <scope>NUCLEOTIDE SEQUENCE [LARGE SCALE GENOMIC DNA]</scope>
    <source>
        <strain evidence="1 2">VKM B-2846</strain>
    </source>
</reference>
<evidence type="ECO:0000313" key="2">
    <source>
        <dbReference type="Proteomes" id="UP000054526"/>
    </source>
</evidence>
<gene>
    <name evidence="1" type="ORF">SD71_10675</name>
</gene>
<organism evidence="1 2">
    <name type="scientific">Cohnella kolymensis</name>
    <dbReference type="NCBI Taxonomy" id="1590652"/>
    <lineage>
        <taxon>Bacteria</taxon>
        <taxon>Bacillati</taxon>
        <taxon>Bacillota</taxon>
        <taxon>Bacilli</taxon>
        <taxon>Bacillales</taxon>
        <taxon>Paenibacillaceae</taxon>
        <taxon>Cohnella</taxon>
    </lineage>
</organism>
<sequence>MIKIIVPGRPVPAVRMTQRSKYVSTQAKRYLAYKEQVGWDAKACGVKQPVEGDITVTAIAYMMPVPDVDVDNLAKAYLDGLNKIAYIDDKQVMKLTVEKRWVFEEKEQRSEIIIESVS</sequence>
<evidence type="ECO:0000313" key="1">
    <source>
        <dbReference type="EMBL" id="KIL35851.1"/>
    </source>
</evidence>
<name>A0ABR5A476_9BACL</name>
<proteinExistence type="predicted"/>
<dbReference type="Pfam" id="PF05866">
    <property type="entry name" value="RusA"/>
    <property type="match status" value="1"/>
</dbReference>
<protein>
    <submittedName>
        <fullName evidence="1">Uncharacterized protein</fullName>
    </submittedName>
</protein>
<dbReference type="Gene3D" id="3.30.1330.70">
    <property type="entry name" value="Holliday junction resolvase RusA"/>
    <property type="match status" value="1"/>
</dbReference>
<comment type="caution">
    <text evidence="1">The sequence shown here is derived from an EMBL/GenBank/DDBJ whole genome shotgun (WGS) entry which is preliminary data.</text>
</comment>